<reference evidence="2" key="1">
    <citation type="submission" date="2021-01" db="EMBL/GenBank/DDBJ databases">
        <title>Novel species in genus Nocardioides.</title>
        <authorList>
            <person name="Zhang G."/>
        </authorList>
    </citation>
    <scope>NUCLEOTIDE SEQUENCE</scope>
    <source>
        <strain evidence="2">Zg-536</strain>
    </source>
</reference>
<feature type="transmembrane region" description="Helical" evidence="1">
    <location>
        <begin position="20"/>
        <end position="38"/>
    </location>
</feature>
<comment type="caution">
    <text evidence="2">The sequence shown here is derived from an EMBL/GenBank/DDBJ whole genome shotgun (WGS) entry which is preliminary data.</text>
</comment>
<dbReference type="RefSeq" id="WP_205291562.1">
    <property type="nucleotide sequence ID" value="NZ_CP074406.1"/>
</dbReference>
<evidence type="ECO:0000313" key="2">
    <source>
        <dbReference type="EMBL" id="MBM9460258.1"/>
    </source>
</evidence>
<keyword evidence="1" id="KW-1133">Transmembrane helix</keyword>
<evidence type="ECO:0008006" key="4">
    <source>
        <dbReference type="Google" id="ProtNLM"/>
    </source>
</evidence>
<dbReference type="SUPFAM" id="SSF55486">
    <property type="entry name" value="Metalloproteases ('zincins'), catalytic domain"/>
    <property type="match status" value="1"/>
</dbReference>
<dbReference type="EMBL" id="JAERTX010000007">
    <property type="protein sequence ID" value="MBM9460258.1"/>
    <property type="molecule type" value="Genomic_DNA"/>
</dbReference>
<accession>A0A939BYE6</accession>
<sequence length="214" mass="22670">MPNINETVQEPLPKQRKLRVMVACVSAVAFSVAAGTLAPEPSKANPLGGKWRNPSYTYFSQLNGYSGYDSPVTSAAAGWTKFGGFTISAVSATSATVSVAVNNYGPTDWLGIGTPGPSHSSGTYTYGSIKINAGWLNRRHFNCLLPDHSTCTYAADTSAKKKCVVVHEMGHVIGLAHTSAGSNKVMNVDHGQGCHVKGLTNPTSYDKNDVAEIY</sequence>
<dbReference type="InterPro" id="IPR024079">
    <property type="entry name" value="MetalloPept_cat_dom_sf"/>
</dbReference>
<name>A0A939BYE6_9ACTN</name>
<keyword evidence="3" id="KW-1185">Reference proteome</keyword>
<evidence type="ECO:0000256" key="1">
    <source>
        <dbReference type="SAM" id="Phobius"/>
    </source>
</evidence>
<dbReference type="Proteomes" id="UP000663791">
    <property type="component" value="Unassembled WGS sequence"/>
</dbReference>
<dbReference type="GO" id="GO:0008237">
    <property type="term" value="F:metallopeptidase activity"/>
    <property type="evidence" value="ECO:0007669"/>
    <property type="project" value="InterPro"/>
</dbReference>
<dbReference type="Gene3D" id="3.40.390.10">
    <property type="entry name" value="Collagenase (Catalytic Domain)"/>
    <property type="match status" value="1"/>
</dbReference>
<protein>
    <recommendedName>
        <fullName evidence="4">Matrixin family metalloprotease</fullName>
    </recommendedName>
</protein>
<keyword evidence="1" id="KW-0472">Membrane</keyword>
<dbReference type="AlphaFoldDB" id="A0A939BYE6"/>
<evidence type="ECO:0000313" key="3">
    <source>
        <dbReference type="Proteomes" id="UP000663791"/>
    </source>
</evidence>
<organism evidence="2 3">
    <name type="scientific">Nocardioides faecalis</name>
    <dbReference type="NCBI Taxonomy" id="2803858"/>
    <lineage>
        <taxon>Bacteria</taxon>
        <taxon>Bacillati</taxon>
        <taxon>Actinomycetota</taxon>
        <taxon>Actinomycetes</taxon>
        <taxon>Propionibacteriales</taxon>
        <taxon>Nocardioidaceae</taxon>
        <taxon>Nocardioides</taxon>
    </lineage>
</organism>
<keyword evidence="1" id="KW-0812">Transmembrane</keyword>
<gene>
    <name evidence="2" type="ORF">JK386_10115</name>
</gene>
<proteinExistence type="predicted"/>